<dbReference type="RefSeq" id="WP_242004474.1">
    <property type="nucleotide sequence ID" value="NZ_FUXB01000005.1"/>
</dbReference>
<dbReference type="GeneID" id="70584307"/>
<evidence type="ECO:0000256" key="3">
    <source>
        <dbReference type="ARBA" id="ARBA00022801"/>
    </source>
</evidence>
<dbReference type="GO" id="GO:0046872">
    <property type="term" value="F:metal ion binding"/>
    <property type="evidence" value="ECO:0007669"/>
    <property type="project" value="UniProtKB-KW"/>
</dbReference>
<dbReference type="Pfam" id="PF01026">
    <property type="entry name" value="TatD_DNase"/>
    <property type="match status" value="1"/>
</dbReference>
<dbReference type="PROSITE" id="PS01091">
    <property type="entry name" value="TATD_3"/>
    <property type="match status" value="1"/>
</dbReference>
<evidence type="ECO:0000313" key="6">
    <source>
        <dbReference type="Proteomes" id="UP000190834"/>
    </source>
</evidence>
<dbReference type="Proteomes" id="UP000190834">
    <property type="component" value="Unassembled WGS sequence"/>
</dbReference>
<evidence type="ECO:0000256" key="1">
    <source>
        <dbReference type="ARBA" id="ARBA00009275"/>
    </source>
</evidence>
<feature type="binding site" evidence="4">
    <location>
        <position position="169"/>
    </location>
    <ligand>
        <name>a divalent metal cation</name>
        <dbReference type="ChEBI" id="CHEBI:60240"/>
        <label>2</label>
    </ligand>
</feature>
<dbReference type="PANTHER" id="PTHR46124:SF3">
    <property type="entry name" value="HYDROLASE"/>
    <property type="match status" value="1"/>
</dbReference>
<evidence type="ECO:0000256" key="4">
    <source>
        <dbReference type="PIRSR" id="PIRSR005902-1"/>
    </source>
</evidence>
<reference evidence="6" key="1">
    <citation type="submission" date="2017-02" db="EMBL/GenBank/DDBJ databases">
        <authorList>
            <person name="Varghese N."/>
            <person name="Submissions S."/>
        </authorList>
    </citation>
    <scope>NUCLEOTIDE SEQUENCE [LARGE SCALE GENOMIC DNA]</scope>
    <source>
        <strain evidence="6">DSM 19608</strain>
    </source>
</reference>
<dbReference type="FunFam" id="3.20.20.140:FF:000005">
    <property type="entry name" value="TatD family hydrolase"/>
    <property type="match status" value="1"/>
</dbReference>
<feature type="binding site" evidence="4">
    <location>
        <position position="145"/>
    </location>
    <ligand>
        <name>a divalent metal cation</name>
        <dbReference type="ChEBI" id="CHEBI:60240"/>
        <label>2</label>
    </ligand>
</feature>
<dbReference type="Gene3D" id="3.20.20.140">
    <property type="entry name" value="Metal-dependent hydrolases"/>
    <property type="match status" value="1"/>
</dbReference>
<dbReference type="InterPro" id="IPR018228">
    <property type="entry name" value="DNase_TatD-rel_CS"/>
</dbReference>
<dbReference type="SUPFAM" id="SSF51556">
    <property type="entry name" value="Metallo-dependent hydrolases"/>
    <property type="match status" value="1"/>
</dbReference>
<keyword evidence="3" id="KW-0378">Hydrolase</keyword>
<dbReference type="PANTHER" id="PTHR46124">
    <property type="entry name" value="D-AMINOACYL-TRNA DEACYLASE"/>
    <property type="match status" value="1"/>
</dbReference>
<organism evidence="5 6">
    <name type="scientific">Vibrio cincinnatiensis DSM 19608</name>
    <dbReference type="NCBI Taxonomy" id="1123491"/>
    <lineage>
        <taxon>Bacteria</taxon>
        <taxon>Pseudomonadati</taxon>
        <taxon>Pseudomonadota</taxon>
        <taxon>Gammaproteobacteria</taxon>
        <taxon>Vibrionales</taxon>
        <taxon>Vibrionaceae</taxon>
        <taxon>Vibrio</taxon>
    </lineage>
</organism>
<dbReference type="AlphaFoldDB" id="A0A1T4N4W1"/>
<feature type="binding site" evidence="4">
    <location>
        <position position="20"/>
    </location>
    <ligand>
        <name>a divalent metal cation</name>
        <dbReference type="ChEBI" id="CHEBI:60240"/>
        <label>1</label>
    </ligand>
</feature>
<dbReference type="EMBL" id="FUXB01000005">
    <property type="protein sequence ID" value="SJZ74141.1"/>
    <property type="molecule type" value="Genomic_DNA"/>
</dbReference>
<feature type="binding site" evidence="4">
    <location>
        <position position="219"/>
    </location>
    <ligand>
        <name>a divalent metal cation</name>
        <dbReference type="ChEBI" id="CHEBI:60240"/>
        <label>1</label>
    </ligand>
</feature>
<feature type="binding site" evidence="4">
    <location>
        <position position="22"/>
    </location>
    <ligand>
        <name>a divalent metal cation</name>
        <dbReference type="ChEBI" id="CHEBI:60240"/>
        <label>1</label>
    </ligand>
</feature>
<proteinExistence type="inferred from homology"/>
<gene>
    <name evidence="5" type="ORF">SAMN02745782_01216</name>
</gene>
<dbReference type="STRING" id="1123491.SAMN02745782_01216"/>
<comment type="similarity">
    <text evidence="1">Belongs to the metallo-dependent hydrolases superfamily. TatD-type hydrolase family.</text>
</comment>
<keyword evidence="6" id="KW-1185">Reference proteome</keyword>
<dbReference type="InterPro" id="IPR032466">
    <property type="entry name" value="Metal_Hydrolase"/>
</dbReference>
<dbReference type="GO" id="GO:0005829">
    <property type="term" value="C:cytosol"/>
    <property type="evidence" value="ECO:0007669"/>
    <property type="project" value="TreeGrafter"/>
</dbReference>
<evidence type="ECO:0000313" key="5">
    <source>
        <dbReference type="EMBL" id="SJZ74141.1"/>
    </source>
</evidence>
<evidence type="ECO:0000256" key="2">
    <source>
        <dbReference type="ARBA" id="ARBA00022723"/>
    </source>
</evidence>
<dbReference type="CDD" id="cd01310">
    <property type="entry name" value="TatD_DNAse"/>
    <property type="match status" value="1"/>
</dbReference>
<sequence>MMMTSHLGLSKPAYRLFDTHCHLDLSPFPITLESELGLAQKRGVERFLIPSVGPQNWATVERLAQQHVNSFYYALGIHPHFLPSQAPHSLFSLLEAYLSQSGKACIAVGECGLDATISDSAQHQETILKGQLAIAQSARLPVVLHSRKTHNRLLQIIKQSRFTQGGVIHAFSGSEQEAKQFIALGFMLGVGGVITYPRANKTRRAVAALPLEHLVLETDSPDMPLCGFQGQTNTPSQLPLILDELASLKQQAPNDVAHMIWENSHRLFNLPF</sequence>
<dbReference type="PROSITE" id="PS01137">
    <property type="entry name" value="TATD_1"/>
    <property type="match status" value="1"/>
</dbReference>
<feature type="binding site" evidence="4">
    <location>
        <position position="110"/>
    </location>
    <ligand>
        <name>a divalent metal cation</name>
        <dbReference type="ChEBI" id="CHEBI:60240"/>
        <label>1</label>
    </ligand>
</feature>
<dbReference type="PIRSF" id="PIRSF005902">
    <property type="entry name" value="DNase_TatD"/>
    <property type="match status" value="1"/>
</dbReference>
<dbReference type="GO" id="GO:0016788">
    <property type="term" value="F:hydrolase activity, acting on ester bonds"/>
    <property type="evidence" value="ECO:0007669"/>
    <property type="project" value="InterPro"/>
</dbReference>
<dbReference type="InterPro" id="IPR001130">
    <property type="entry name" value="TatD-like"/>
</dbReference>
<accession>A0A1T4N4W1</accession>
<name>A0A1T4N4W1_VIBCI</name>
<protein>
    <submittedName>
        <fullName evidence="5">TatD DNase family protein</fullName>
    </submittedName>
</protein>
<keyword evidence="2 4" id="KW-0479">Metal-binding</keyword>